<name>A0ABX1Y914_9BACL</name>
<dbReference type="InterPro" id="IPR033948">
    <property type="entry name" value="ETF_beta_N"/>
</dbReference>
<dbReference type="SUPFAM" id="SSF52402">
    <property type="entry name" value="Adenine nucleotide alpha hydrolases-like"/>
    <property type="match status" value="1"/>
</dbReference>
<dbReference type="PIRSF" id="PIRSF000090">
    <property type="entry name" value="Beta-ETF"/>
    <property type="match status" value="1"/>
</dbReference>
<dbReference type="Proteomes" id="UP000596857">
    <property type="component" value="Unassembled WGS sequence"/>
</dbReference>
<evidence type="ECO:0000313" key="4">
    <source>
        <dbReference type="Proteomes" id="UP000596857"/>
    </source>
</evidence>
<accession>A0ABX1Y914</accession>
<sequence>MCAKKTFRRFFRNCVRPHEHTLVQEGVSGLQIAVCVKQVPSAHMGPVMNPADVFALEEALRIRERQGGSVTAVSMGAESAAQILRSCISLGADAGVLLTDRLFAGGDTLATATVLSRGLELLGKPDLILCGTHSTDGETAQVGPALAEKLGTAHTTHVLEILALEERHITCRRMTETGFEIVQLMLPALITVHKGINQPRMATINGILKANRCEITRLSAQDLSLDKQACGLAGSPTRVQATRPAADRQVPFTVSGKSLREQIEEIAQLLTDKNMSPGI</sequence>
<dbReference type="EMBL" id="WHOB01000012">
    <property type="protein sequence ID" value="NOU77425.1"/>
    <property type="molecule type" value="Genomic_DNA"/>
</dbReference>
<dbReference type="InterPro" id="IPR014729">
    <property type="entry name" value="Rossmann-like_a/b/a_fold"/>
</dbReference>
<keyword evidence="4" id="KW-1185">Reference proteome</keyword>
<comment type="caution">
    <text evidence="3">The sequence shown here is derived from an EMBL/GenBank/DDBJ whole genome shotgun (WGS) entry which is preliminary data.</text>
</comment>
<evidence type="ECO:0000313" key="3">
    <source>
        <dbReference type="EMBL" id="NOU77425.1"/>
    </source>
</evidence>
<dbReference type="InterPro" id="IPR012255">
    <property type="entry name" value="ETF_b"/>
</dbReference>
<proteinExistence type="predicted"/>
<protein>
    <recommendedName>
        <fullName evidence="1">Electron transfer flavoprotein small subunit</fullName>
    </recommendedName>
</protein>
<feature type="domain" description="Electron transfer flavoprotein alpha/beta-subunit N-terminal" evidence="2">
    <location>
        <begin position="36"/>
        <end position="227"/>
    </location>
</feature>
<evidence type="ECO:0000256" key="1">
    <source>
        <dbReference type="ARBA" id="ARBA00042002"/>
    </source>
</evidence>
<organism evidence="3 4">
    <name type="scientific">Paenibacillus phytohabitans</name>
    <dbReference type="NCBI Taxonomy" id="2654978"/>
    <lineage>
        <taxon>Bacteria</taxon>
        <taxon>Bacillati</taxon>
        <taxon>Bacillota</taxon>
        <taxon>Bacilli</taxon>
        <taxon>Bacillales</taxon>
        <taxon>Paenibacillaceae</taxon>
        <taxon>Paenibacillus</taxon>
    </lineage>
</organism>
<gene>
    <name evidence="3" type="ORF">GC101_00875</name>
</gene>
<evidence type="ECO:0000259" key="2">
    <source>
        <dbReference type="SMART" id="SM00893"/>
    </source>
</evidence>
<dbReference type="PANTHER" id="PTHR21294:SF17">
    <property type="entry name" value="PROTEIN FIXA"/>
    <property type="match status" value="1"/>
</dbReference>
<dbReference type="CDD" id="cd01714">
    <property type="entry name" value="ETF_beta"/>
    <property type="match status" value="1"/>
</dbReference>
<dbReference type="Pfam" id="PF01012">
    <property type="entry name" value="ETF"/>
    <property type="match status" value="1"/>
</dbReference>
<dbReference type="Gene3D" id="3.40.50.620">
    <property type="entry name" value="HUPs"/>
    <property type="match status" value="1"/>
</dbReference>
<reference evidence="3 4" key="1">
    <citation type="submission" date="2019-10" db="EMBL/GenBank/DDBJ databases">
        <title>Description of Paenibacillus terricola sp. nov.</title>
        <authorList>
            <person name="Carlier A."/>
            <person name="Qi S."/>
        </authorList>
    </citation>
    <scope>NUCLEOTIDE SEQUENCE [LARGE SCALE GENOMIC DNA]</scope>
    <source>
        <strain evidence="3 4">LMG 31459</strain>
    </source>
</reference>
<dbReference type="SMART" id="SM00893">
    <property type="entry name" value="ETF"/>
    <property type="match status" value="1"/>
</dbReference>
<dbReference type="InterPro" id="IPR014730">
    <property type="entry name" value="ETF_a/b_N"/>
</dbReference>
<dbReference type="PANTHER" id="PTHR21294">
    <property type="entry name" value="ELECTRON TRANSFER FLAVOPROTEIN BETA-SUBUNIT"/>
    <property type="match status" value="1"/>
</dbReference>